<dbReference type="AlphaFoldDB" id="A0A5N7MBT3"/>
<keyword evidence="2" id="KW-1185">Reference proteome</keyword>
<comment type="caution">
    <text evidence="1">The sequence shown here is derived from an EMBL/GenBank/DDBJ whole genome shotgun (WGS) entry which is preliminary data.</text>
</comment>
<evidence type="ECO:0000313" key="2">
    <source>
        <dbReference type="Proteomes" id="UP000403266"/>
    </source>
</evidence>
<organism evidence="1 2">
    <name type="scientific">Microvirga tunisiensis</name>
    <dbReference type="NCBI Taxonomy" id="2108360"/>
    <lineage>
        <taxon>Bacteria</taxon>
        <taxon>Pseudomonadati</taxon>
        <taxon>Pseudomonadota</taxon>
        <taxon>Alphaproteobacteria</taxon>
        <taxon>Hyphomicrobiales</taxon>
        <taxon>Methylobacteriaceae</taxon>
        <taxon>Microvirga</taxon>
    </lineage>
</organism>
<gene>
    <name evidence="1" type="ORF">FS320_02385</name>
</gene>
<protein>
    <submittedName>
        <fullName evidence="1">Uncharacterized protein</fullName>
    </submittedName>
</protein>
<sequence length="233" mass="25988">MARKRAESPSPPPTPRQSDIFADILIRNRIVTEFTLELNWGALRDPDCKSKSRLLQWPLTYIGVARGGPLLKLASHQLAEHPFVLKVAELTGLGPVLDEDDNHRQYHHAVDLSTDDDWRELLETRHLTTPEHIAGGVGFGVSYGYLSTVNARHVLKAAQIPEPDGRSEQLLLGTSMSPSKSERRYIPNFSGHSFDRLWMAIHGLENGWLCHDQGGHLKLTTKTIQARGLPALA</sequence>
<reference evidence="1 2" key="1">
    <citation type="journal article" date="2019" name="Syst. Appl. Microbiol.">
        <title>Microvirga tunisiensis sp. nov., a root nodule symbiotic bacterium isolated from Lupinus micranthus and L. luteus grown in Northern Tunisia.</title>
        <authorList>
            <person name="Msaddak A."/>
            <person name="Rejili M."/>
            <person name="Duran D."/>
            <person name="Mars M."/>
            <person name="Palacios J.M."/>
            <person name="Ruiz-Argueso T."/>
            <person name="Rey L."/>
            <person name="Imperial J."/>
        </authorList>
    </citation>
    <scope>NUCLEOTIDE SEQUENCE [LARGE SCALE GENOMIC DNA]</scope>
    <source>
        <strain evidence="1 2">Lmie10</strain>
    </source>
</reference>
<name>A0A5N7MBT3_9HYPH</name>
<accession>A0A5N7MBT3</accession>
<dbReference type="OrthoDB" id="7981047at2"/>
<proteinExistence type="predicted"/>
<dbReference type="EMBL" id="VOSK01000003">
    <property type="protein sequence ID" value="MPR24100.1"/>
    <property type="molecule type" value="Genomic_DNA"/>
</dbReference>
<dbReference type="Proteomes" id="UP000403266">
    <property type="component" value="Unassembled WGS sequence"/>
</dbReference>
<evidence type="ECO:0000313" key="1">
    <source>
        <dbReference type="EMBL" id="MPR24100.1"/>
    </source>
</evidence>
<dbReference type="RefSeq" id="WP_152709009.1">
    <property type="nucleotide sequence ID" value="NZ_VOSJ01000007.1"/>
</dbReference>